<organism evidence="7 8">
    <name type="scientific">Polyplax serrata</name>
    <name type="common">Common mouse louse</name>
    <dbReference type="NCBI Taxonomy" id="468196"/>
    <lineage>
        <taxon>Eukaryota</taxon>
        <taxon>Metazoa</taxon>
        <taxon>Ecdysozoa</taxon>
        <taxon>Arthropoda</taxon>
        <taxon>Hexapoda</taxon>
        <taxon>Insecta</taxon>
        <taxon>Pterygota</taxon>
        <taxon>Neoptera</taxon>
        <taxon>Paraneoptera</taxon>
        <taxon>Psocodea</taxon>
        <taxon>Troctomorpha</taxon>
        <taxon>Phthiraptera</taxon>
        <taxon>Anoplura</taxon>
        <taxon>Polyplacidae</taxon>
        <taxon>Polyplax</taxon>
    </lineage>
</organism>
<dbReference type="AlphaFoldDB" id="A0AAN8P183"/>
<evidence type="ECO:0000256" key="3">
    <source>
        <dbReference type="ARBA" id="ARBA00037324"/>
    </source>
</evidence>
<evidence type="ECO:0000256" key="4">
    <source>
        <dbReference type="ARBA" id="ARBA00038355"/>
    </source>
</evidence>
<dbReference type="FunFam" id="3.40.50.1000:FF:000015">
    <property type="entry name" value="CTD small phosphatase-like protein 2"/>
    <property type="match status" value="1"/>
</dbReference>
<dbReference type="InterPro" id="IPR023214">
    <property type="entry name" value="HAD_sf"/>
</dbReference>
<proteinExistence type="inferred from homology"/>
<dbReference type="Gene3D" id="3.40.50.1000">
    <property type="entry name" value="HAD superfamily/HAD-like"/>
    <property type="match status" value="1"/>
</dbReference>
<evidence type="ECO:0000256" key="1">
    <source>
        <dbReference type="ARBA" id="ARBA00022801"/>
    </source>
</evidence>
<comment type="similarity">
    <text evidence="4">Belongs to the CTDSPL2 family.</text>
</comment>
<dbReference type="SMART" id="SM00577">
    <property type="entry name" value="CPDc"/>
    <property type="match status" value="1"/>
</dbReference>
<feature type="domain" description="FCP1 homology" evidence="6">
    <location>
        <begin position="653"/>
        <end position="812"/>
    </location>
</feature>
<name>A0AAN8P183_POLSC</name>
<evidence type="ECO:0000313" key="8">
    <source>
        <dbReference type="Proteomes" id="UP001372834"/>
    </source>
</evidence>
<dbReference type="NCBIfam" id="TIGR02251">
    <property type="entry name" value="HIF-SF_euk"/>
    <property type="match status" value="1"/>
</dbReference>
<protein>
    <recommendedName>
        <fullName evidence="6">FCP1 homology domain-containing protein</fullName>
    </recommendedName>
</protein>
<dbReference type="InterPro" id="IPR004274">
    <property type="entry name" value="FCP1_dom"/>
</dbReference>
<evidence type="ECO:0000256" key="2">
    <source>
        <dbReference type="ARBA" id="ARBA00022912"/>
    </source>
</evidence>
<dbReference type="InterPro" id="IPR011948">
    <property type="entry name" value="Dullard_phosphatase"/>
</dbReference>
<evidence type="ECO:0000313" key="7">
    <source>
        <dbReference type="EMBL" id="KAK6631110.1"/>
    </source>
</evidence>
<dbReference type="SUPFAM" id="SSF56784">
    <property type="entry name" value="HAD-like"/>
    <property type="match status" value="1"/>
</dbReference>
<dbReference type="PROSITE" id="PS50969">
    <property type="entry name" value="FCP1"/>
    <property type="match status" value="1"/>
</dbReference>
<keyword evidence="1" id="KW-0378">Hydrolase</keyword>
<evidence type="ECO:0000259" key="6">
    <source>
        <dbReference type="PROSITE" id="PS50969"/>
    </source>
</evidence>
<dbReference type="EMBL" id="JAWJWE010000009">
    <property type="protein sequence ID" value="KAK6631110.1"/>
    <property type="molecule type" value="Genomic_DNA"/>
</dbReference>
<keyword evidence="2" id="KW-0904">Protein phosphatase</keyword>
<accession>A0AAN8P183</accession>
<comment type="caution">
    <text evidence="7">The sequence shown here is derived from an EMBL/GenBank/DDBJ whole genome shotgun (WGS) entry which is preliminary data.</text>
</comment>
<dbReference type="PANTHER" id="PTHR12210">
    <property type="entry name" value="DULLARD PROTEIN PHOSPHATASE"/>
    <property type="match status" value="1"/>
</dbReference>
<sequence>MMWLRSEVADQSHLRLTAKVLTSLSDGGGKQLHTKGKIETKKPKTKSGNCTKHKTKKFAESQEAETSSQFNANAHSESNQFTLPSSVRSTKYNNNNNSKKRVHKKGYNSNELDCCIKSSRILEKMKKSRAARRISGISVKESIVRSRKLNAMENKNQLSRILHKTSSRWHRRSENVLKDSFYENGGIYSKKNYEKAPNCSKKHKANNEEMIQEKGSYKRINSRGLVRFIQKRTGFGEEMTKTISGVSKLQRKSSFRLANNKQKCNIKCCDKKCLIKSTDHCTSIPDRLDLVNENLNSKSNVVVMSQYVNPSIQVSNACAKSNMNKEGSCIVEKCEEERPLDDGCSTRDTSSTSSGCNTPEESSQSQEKENCIVNYSSREKLEKEAKRTNNSDEIRLGSLENSCKTTIANLNDGPSDVSFYEVFPPSIYNFEEEVCLVGDRILENSTKNVDVPEETKETDITGESLSEIQMLTNYSETLKGIQNETDTIDNTIESGISIDMTTMRVVKSDLNIHKDSDMIGEHFESPEDIEKIYELAQEGGKGYTLAKELEKHYLMDCSVSDNYDSVNNKDKQDEDENGTNNLEVQNMNYQINDESVEMNYLTRCGTGIITSVEEPQCVPMEEDEWDPYLFIKHLPPLTNEMRARCPALPLKTRSSPDFSLVLDLDETLVHCSLQELQDASFSFPVLFQDCAYTVFVRTRPYFREFLERVSALFEVILFTASKRVYADKLMNLLDPKKRWIKYRLFREHCVCVNGNYIKDLTILGRDLSKTIIIDNSPQAFGYQLENGIPIESWFVDRNDNELMKLIPFLEDLVKMKEDVRPHIRERFRLFSFLPPD</sequence>
<feature type="region of interest" description="Disordered" evidence="5">
    <location>
        <begin position="25"/>
        <end position="106"/>
    </location>
</feature>
<dbReference type="InterPro" id="IPR036412">
    <property type="entry name" value="HAD-like_sf"/>
</dbReference>
<feature type="region of interest" description="Disordered" evidence="5">
    <location>
        <begin position="339"/>
        <end position="369"/>
    </location>
</feature>
<dbReference type="GO" id="GO:0005634">
    <property type="term" value="C:nucleus"/>
    <property type="evidence" value="ECO:0007669"/>
    <property type="project" value="UniProtKB-ARBA"/>
</dbReference>
<dbReference type="Proteomes" id="UP001372834">
    <property type="component" value="Unassembled WGS sequence"/>
</dbReference>
<dbReference type="CDD" id="cd07521">
    <property type="entry name" value="HAD_FCP1-like"/>
    <property type="match status" value="1"/>
</dbReference>
<dbReference type="GO" id="GO:0004721">
    <property type="term" value="F:phosphoprotein phosphatase activity"/>
    <property type="evidence" value="ECO:0007669"/>
    <property type="project" value="UniProtKB-KW"/>
</dbReference>
<comment type="function">
    <text evidence="3">Probable phosphatase.</text>
</comment>
<feature type="compositionally biased region" description="Polar residues" evidence="5">
    <location>
        <begin position="64"/>
        <end position="90"/>
    </location>
</feature>
<reference evidence="7 8" key="1">
    <citation type="submission" date="2023-10" db="EMBL/GenBank/DDBJ databases">
        <title>Genomes of two closely related lineages of the louse Polyplax serrata with different host specificities.</title>
        <authorList>
            <person name="Martinu J."/>
            <person name="Tarabai H."/>
            <person name="Stefka J."/>
            <person name="Hypsa V."/>
        </authorList>
    </citation>
    <scope>NUCLEOTIDE SEQUENCE [LARGE SCALE GENOMIC DNA]</scope>
    <source>
        <strain evidence="7">HR10_N</strain>
    </source>
</reference>
<dbReference type="Pfam" id="PF03031">
    <property type="entry name" value="NIF"/>
    <property type="match status" value="1"/>
</dbReference>
<evidence type="ECO:0000256" key="5">
    <source>
        <dbReference type="SAM" id="MobiDB-lite"/>
    </source>
</evidence>
<gene>
    <name evidence="7" type="ORF">RUM43_014206</name>
</gene>
<feature type="compositionally biased region" description="Polar residues" evidence="5">
    <location>
        <begin position="346"/>
        <end position="365"/>
    </location>
</feature>
<dbReference type="InterPro" id="IPR050365">
    <property type="entry name" value="TIM50"/>
</dbReference>